<evidence type="ECO:0000313" key="2">
    <source>
        <dbReference type="Proteomes" id="UP000267844"/>
    </source>
</evidence>
<reference evidence="1 2" key="1">
    <citation type="submission" date="2018-10" db="EMBL/GenBank/DDBJ databases">
        <title>Transmission dynamics of multidrug resistant bacteria on intensive care unit surfaces.</title>
        <authorList>
            <person name="D'Souza A.W."/>
            <person name="Potter R.F."/>
            <person name="Wallace M."/>
            <person name="Shupe A."/>
            <person name="Patel S."/>
            <person name="Sun S."/>
            <person name="Gul D."/>
            <person name="Kwon J.H."/>
            <person name="Andleeb S."/>
            <person name="Burnham C.-A.D."/>
            <person name="Dantas G."/>
        </authorList>
    </citation>
    <scope>NUCLEOTIDE SEQUENCE [LARGE SCALE GENOMIC DNA]</scope>
    <source>
        <strain evidence="1 2">WF_348</strain>
    </source>
</reference>
<dbReference type="RefSeq" id="WP_125348973.1">
    <property type="nucleotide sequence ID" value="NZ_RHPN01000002.1"/>
</dbReference>
<proteinExistence type="predicted"/>
<dbReference type="EMBL" id="RHPO01000002">
    <property type="protein sequence ID" value="RRT94178.1"/>
    <property type="molecule type" value="Genomic_DNA"/>
</dbReference>
<name>A0A3R8URX3_9FLAO</name>
<dbReference type="AlphaFoldDB" id="A0A3R8URX3"/>
<dbReference type="Proteomes" id="UP000267844">
    <property type="component" value="Unassembled WGS sequence"/>
</dbReference>
<gene>
    <name evidence="1" type="ORF">EGI89_02085</name>
</gene>
<organism evidence="1 2">
    <name type="scientific">Empedobacter falsenii</name>
    <dbReference type="NCBI Taxonomy" id="343874"/>
    <lineage>
        <taxon>Bacteria</taxon>
        <taxon>Pseudomonadati</taxon>
        <taxon>Bacteroidota</taxon>
        <taxon>Flavobacteriia</taxon>
        <taxon>Flavobacteriales</taxon>
        <taxon>Weeksellaceae</taxon>
        <taxon>Empedobacter</taxon>
    </lineage>
</organism>
<sequence>MKDIQSVIDRLENINANLENPHMPDAIHVEALKEIVPEVIKDLKGLNNEIFLSVNGENYTRADLEKAYESWNSDFEDNPENFYPDFKETTGADSVAALIMYLEKTKSE</sequence>
<comment type="caution">
    <text evidence="1">The sequence shown here is derived from an EMBL/GenBank/DDBJ whole genome shotgun (WGS) entry which is preliminary data.</text>
</comment>
<evidence type="ECO:0000313" key="1">
    <source>
        <dbReference type="EMBL" id="RRT94178.1"/>
    </source>
</evidence>
<accession>A0A3R8URX3</accession>
<protein>
    <submittedName>
        <fullName evidence="1">Uncharacterized protein</fullName>
    </submittedName>
</protein>